<keyword evidence="1" id="KW-1133">Transmembrane helix</keyword>
<proteinExistence type="predicted"/>
<evidence type="ECO:0000259" key="2">
    <source>
        <dbReference type="Pfam" id="PF24384"/>
    </source>
</evidence>
<dbReference type="Gene3D" id="3.60.21.10">
    <property type="match status" value="1"/>
</dbReference>
<evidence type="ECO:0000313" key="3">
    <source>
        <dbReference type="EMBL" id="CAE0251673.1"/>
    </source>
</evidence>
<name>A0A7S3DAK4_9EUKA</name>
<dbReference type="PANTHER" id="PTHR14795:SF0">
    <property type="entry name" value="TRANSMEMBRANE PROTEIN 62"/>
    <property type="match status" value="1"/>
</dbReference>
<dbReference type="PANTHER" id="PTHR14795">
    <property type="entry name" value="HELICASE RELATED"/>
    <property type="match status" value="1"/>
</dbReference>
<dbReference type="EMBL" id="HBIB01021409">
    <property type="protein sequence ID" value="CAE0251673.1"/>
    <property type="molecule type" value="Transcribed_RNA"/>
</dbReference>
<feature type="transmembrane region" description="Helical" evidence="1">
    <location>
        <begin position="465"/>
        <end position="491"/>
    </location>
</feature>
<feature type="transmembrane region" description="Helical" evidence="1">
    <location>
        <begin position="717"/>
        <end position="737"/>
    </location>
</feature>
<sequence>MAANSTDVFWFLQVSDTHLSRWHDERQVQFSLFCRDVVKRVVKPKFVIATGDIADAKLLDSVCLAGMCVPRGGMQESEYVSYKTILEDNGFLNRTFWMDVRGNHDTYGTSFARSMPGVDAKAGKNYFDLYTTTGMQQTSSTPYPFQLDNDEEIQSLSYTASEEDGNIDSKVPNATVFAIHFKKGSTSFMVMSVDYSPLIGLPSPINFYGVSTKATDRALQMALDDAQARNVTMAMVAAHYPITSIVSRMGTVSPMTLIEQANKRVRTSPIQGGAGGVVAYLCGHYHVEKGYVRRNEGVLELEADDMKGDKGFRVIAVDNGLFSLSEQTLEEYPIIVITYPKDERFMSPNEALHLLQSPSAVRALAFSNSSIQSVHARVWTDGRRHAQYDESGSIDFEMHPVNGVEGLFEASLDGLTAQLSQTRYTVAVKVVDSSGQERVLFQTSTTSSSAPAMNSLTSLWIKLDFVAVAGGLLALANALLCGALLLLPLIFVAGVRKFGSLESVVSMCREVDHYYGARMMRNHKEKSLKDLLKLEFLGIMARYGRIPPWIAILSLLSSTFVSIGPIAVGPLLEGQWAIVFSFGSIAFLHGAGVPGGSMVGWVPLQLPTYLAMLWILLVALPSVYIIALPFSRRGIREAYKVAQKNKEGLKKRVTRIQRQHSMRHMQVVPRINTYLTSPKVLRTPSLLISAFVGFAVLLLGSVVTIICLALYNAITVFVSPIFYLTLMHAALSLFVLLRGHSVYLGQSGIERVEEE</sequence>
<reference evidence="3" key="1">
    <citation type="submission" date="2021-01" db="EMBL/GenBank/DDBJ databases">
        <authorList>
            <person name="Corre E."/>
            <person name="Pelletier E."/>
            <person name="Niang G."/>
            <person name="Scheremetjew M."/>
            <person name="Finn R."/>
            <person name="Kale V."/>
            <person name="Holt S."/>
            <person name="Cochrane G."/>
            <person name="Meng A."/>
            <person name="Brown T."/>
            <person name="Cohen L."/>
        </authorList>
    </citation>
    <scope>NUCLEOTIDE SEQUENCE</scope>
    <source>
        <strain evidence="3">NIES-2562</strain>
    </source>
</reference>
<accession>A0A7S3DAK4</accession>
<dbReference type="InterPro" id="IPR056229">
    <property type="entry name" value="Ig_TMM62"/>
</dbReference>
<protein>
    <recommendedName>
        <fullName evidence="2">TMEM62 Ig-like domain-containing protein</fullName>
    </recommendedName>
</protein>
<feature type="domain" description="TMEM62 Ig-like" evidence="2">
    <location>
        <begin position="332"/>
        <end position="438"/>
    </location>
</feature>
<keyword evidence="1" id="KW-0812">Transmembrane</keyword>
<organism evidence="3">
    <name type="scientific">Palpitomonas bilix</name>
    <dbReference type="NCBI Taxonomy" id="652834"/>
    <lineage>
        <taxon>Eukaryota</taxon>
        <taxon>Eukaryota incertae sedis</taxon>
    </lineage>
</organism>
<keyword evidence="1" id="KW-0472">Membrane</keyword>
<dbReference type="AlphaFoldDB" id="A0A7S3DAK4"/>
<dbReference type="Pfam" id="PF24384">
    <property type="entry name" value="Ig_TMM62"/>
    <property type="match status" value="1"/>
</dbReference>
<evidence type="ECO:0000256" key="1">
    <source>
        <dbReference type="SAM" id="Phobius"/>
    </source>
</evidence>
<dbReference type="SUPFAM" id="SSF56300">
    <property type="entry name" value="Metallo-dependent phosphatases"/>
    <property type="match status" value="1"/>
</dbReference>
<feature type="transmembrane region" description="Helical" evidence="1">
    <location>
        <begin position="608"/>
        <end position="630"/>
    </location>
</feature>
<feature type="transmembrane region" description="Helical" evidence="1">
    <location>
        <begin position="686"/>
        <end position="711"/>
    </location>
</feature>
<feature type="transmembrane region" description="Helical" evidence="1">
    <location>
        <begin position="549"/>
        <end position="572"/>
    </location>
</feature>
<dbReference type="InterPro" id="IPR029052">
    <property type="entry name" value="Metallo-depent_PP-like"/>
</dbReference>
<gene>
    <name evidence="3" type="ORF">PBIL07802_LOCUS13897</name>
</gene>